<accession>M7MXY0</accession>
<name>M7MXY0_9MICC</name>
<feature type="chain" id="PRO_5039395428" evidence="2">
    <location>
        <begin position="25"/>
        <end position="175"/>
    </location>
</feature>
<dbReference type="PATRIC" id="fig|1276920.7.peg.907"/>
<dbReference type="EMBL" id="AOCK01000002">
    <property type="protein sequence ID" value="EMQ99800.1"/>
    <property type="molecule type" value="Genomic_DNA"/>
</dbReference>
<dbReference type="InterPro" id="IPR038670">
    <property type="entry name" value="HslJ-like_sf"/>
</dbReference>
<dbReference type="Proteomes" id="UP000012015">
    <property type="component" value="Unassembled WGS sequence"/>
</dbReference>
<feature type="domain" description="DUF306" evidence="3">
    <location>
        <begin position="88"/>
        <end position="165"/>
    </location>
</feature>
<dbReference type="PROSITE" id="PS51257">
    <property type="entry name" value="PROKAR_LIPOPROTEIN"/>
    <property type="match status" value="1"/>
</dbReference>
<sequence length="175" mass="17504">MGVMKRISALMVIPAVALALTSCGGDGHVPQGHAGSSSASTTASSTSPGTESAVPSTGSATPGPSTSDSATPNPEASVIGQWGGDTEGAPVLWFAETGRYNGNDGCNTLNGSWVADGGRVALKDMTMTAMACPGMDTWLSLAAAVQVVQVKGQMLHVDNADGQKIGTLPRSNVAD</sequence>
<dbReference type="InterPro" id="IPR005184">
    <property type="entry name" value="DUF306_Meta_HslJ"/>
</dbReference>
<dbReference type="STRING" id="1276920.ADIAG_00903"/>
<proteinExistence type="predicted"/>
<evidence type="ECO:0000313" key="4">
    <source>
        <dbReference type="EMBL" id="EMQ99800.1"/>
    </source>
</evidence>
<dbReference type="eggNOG" id="COG3187">
    <property type="taxonomic scope" value="Bacteria"/>
</dbReference>
<evidence type="ECO:0000313" key="5">
    <source>
        <dbReference type="Proteomes" id="UP000012015"/>
    </source>
</evidence>
<keyword evidence="2" id="KW-0732">Signal</keyword>
<evidence type="ECO:0000259" key="3">
    <source>
        <dbReference type="Pfam" id="PF03724"/>
    </source>
</evidence>
<evidence type="ECO:0000256" key="1">
    <source>
        <dbReference type="SAM" id="MobiDB-lite"/>
    </source>
</evidence>
<feature type="signal peptide" evidence="2">
    <location>
        <begin position="1"/>
        <end position="24"/>
    </location>
</feature>
<protein>
    <submittedName>
        <fullName evidence="4">META domain protein</fullName>
    </submittedName>
</protein>
<dbReference type="Gene3D" id="2.40.128.270">
    <property type="match status" value="1"/>
</dbReference>
<gene>
    <name evidence="4" type="ORF">ADIAG_00903</name>
</gene>
<dbReference type="Pfam" id="PF03724">
    <property type="entry name" value="META"/>
    <property type="match status" value="1"/>
</dbReference>
<feature type="region of interest" description="Disordered" evidence="1">
    <location>
        <begin position="29"/>
        <end position="82"/>
    </location>
</feature>
<comment type="caution">
    <text evidence="4">The sequence shown here is derived from an EMBL/GenBank/DDBJ whole genome shotgun (WGS) entry which is preliminary data.</text>
</comment>
<reference evidence="4 5" key="1">
    <citation type="journal article" date="2013" name="Genome Announc.">
        <title>Draft Genome Sequence of Arthrobacter gangotriensis Strain Lz1yT, Isolated from a Penguin Rookery Soil Sample Collected in Antarctica, near the Indian Station Dakshin Gangotri.</title>
        <authorList>
            <person name="Shivaji S."/>
            <person name="Ara S."/>
            <person name="Bandi S."/>
            <person name="Singh A."/>
            <person name="Kumar Pinnaka A."/>
        </authorList>
    </citation>
    <scope>NUCLEOTIDE SEQUENCE [LARGE SCALE GENOMIC DNA]</scope>
    <source>
        <strain evidence="4 5">Lz1y</strain>
    </source>
</reference>
<dbReference type="AlphaFoldDB" id="M7MXY0"/>
<evidence type="ECO:0000256" key="2">
    <source>
        <dbReference type="SAM" id="SignalP"/>
    </source>
</evidence>
<organism evidence="4 5">
    <name type="scientific">Paeniglutamicibacter gangotriensis Lz1y</name>
    <dbReference type="NCBI Taxonomy" id="1276920"/>
    <lineage>
        <taxon>Bacteria</taxon>
        <taxon>Bacillati</taxon>
        <taxon>Actinomycetota</taxon>
        <taxon>Actinomycetes</taxon>
        <taxon>Micrococcales</taxon>
        <taxon>Micrococcaceae</taxon>
        <taxon>Paeniglutamicibacter</taxon>
    </lineage>
</organism>
<keyword evidence="5" id="KW-1185">Reference proteome</keyword>
<feature type="compositionally biased region" description="Low complexity" evidence="1">
    <location>
        <begin position="34"/>
        <end position="72"/>
    </location>
</feature>